<dbReference type="Proteomes" id="UP000292702">
    <property type="component" value="Unassembled WGS sequence"/>
</dbReference>
<dbReference type="EMBL" id="RWJN01000048">
    <property type="protein sequence ID" value="TCD69158.1"/>
    <property type="molecule type" value="Genomic_DNA"/>
</dbReference>
<name>A0A4R0RY68_9APHY</name>
<feature type="region of interest" description="Disordered" evidence="1">
    <location>
        <begin position="1"/>
        <end position="98"/>
    </location>
</feature>
<evidence type="ECO:0000256" key="1">
    <source>
        <dbReference type="SAM" id="MobiDB-lite"/>
    </source>
</evidence>
<organism evidence="2 3">
    <name type="scientific">Steccherinum ochraceum</name>
    <dbReference type="NCBI Taxonomy" id="92696"/>
    <lineage>
        <taxon>Eukaryota</taxon>
        <taxon>Fungi</taxon>
        <taxon>Dikarya</taxon>
        <taxon>Basidiomycota</taxon>
        <taxon>Agaricomycotina</taxon>
        <taxon>Agaricomycetes</taxon>
        <taxon>Polyporales</taxon>
        <taxon>Steccherinaceae</taxon>
        <taxon>Steccherinum</taxon>
    </lineage>
</organism>
<accession>A0A4R0RY68</accession>
<feature type="compositionally biased region" description="Pro residues" evidence="1">
    <location>
        <begin position="16"/>
        <end position="31"/>
    </location>
</feature>
<feature type="compositionally biased region" description="Pro residues" evidence="1">
    <location>
        <begin position="71"/>
        <end position="84"/>
    </location>
</feature>
<gene>
    <name evidence="2" type="ORF">EIP91_008635</name>
</gene>
<proteinExistence type="predicted"/>
<sequence length="160" mass="17588">MVHLDPKQYVSKWQAVPPPTPIALSVPPEPSPQGGDRPTWGVEPMQGQAQRASWSAASSPSPDSSRSTPEPSSPEPFSPEPFSPEPESEFEAPNTDMFTQEMLLNDLVEFASDVRRYLLSQPSSYIPATTPHPSSQSPPQIFSDHGLAPSRYMRHVSVHQ</sequence>
<dbReference type="AlphaFoldDB" id="A0A4R0RY68"/>
<evidence type="ECO:0000313" key="3">
    <source>
        <dbReference type="Proteomes" id="UP000292702"/>
    </source>
</evidence>
<feature type="compositionally biased region" description="Low complexity" evidence="1">
    <location>
        <begin position="53"/>
        <end position="70"/>
    </location>
</feature>
<feature type="region of interest" description="Disordered" evidence="1">
    <location>
        <begin position="124"/>
        <end position="146"/>
    </location>
</feature>
<protein>
    <submittedName>
        <fullName evidence="2">Uncharacterized protein</fullName>
    </submittedName>
</protein>
<evidence type="ECO:0000313" key="2">
    <source>
        <dbReference type="EMBL" id="TCD69158.1"/>
    </source>
</evidence>
<comment type="caution">
    <text evidence="2">The sequence shown here is derived from an EMBL/GenBank/DDBJ whole genome shotgun (WGS) entry which is preliminary data.</text>
</comment>
<keyword evidence="3" id="KW-1185">Reference proteome</keyword>
<reference evidence="2 3" key="1">
    <citation type="submission" date="2018-11" db="EMBL/GenBank/DDBJ databases">
        <title>Genome assembly of Steccherinum ochraceum LE-BIN_3174, the white-rot fungus of the Steccherinaceae family (The Residual Polyporoid clade, Polyporales, Basidiomycota).</title>
        <authorList>
            <person name="Fedorova T.V."/>
            <person name="Glazunova O.A."/>
            <person name="Landesman E.O."/>
            <person name="Moiseenko K.V."/>
            <person name="Psurtseva N.V."/>
            <person name="Savinova O.S."/>
            <person name="Shakhova N.V."/>
            <person name="Tyazhelova T.V."/>
            <person name="Vasina D.V."/>
        </authorList>
    </citation>
    <scope>NUCLEOTIDE SEQUENCE [LARGE SCALE GENOMIC DNA]</scope>
    <source>
        <strain evidence="2 3">LE-BIN_3174</strain>
    </source>
</reference>